<organism evidence="1">
    <name type="scientific">hydrothermal vent metagenome</name>
    <dbReference type="NCBI Taxonomy" id="652676"/>
    <lineage>
        <taxon>unclassified sequences</taxon>
        <taxon>metagenomes</taxon>
        <taxon>ecological metagenomes</taxon>
    </lineage>
</organism>
<evidence type="ECO:0000313" key="1">
    <source>
        <dbReference type="EMBL" id="VAW87800.1"/>
    </source>
</evidence>
<gene>
    <name evidence="1" type="ORF">MNBD_GAMMA16-250</name>
</gene>
<proteinExistence type="predicted"/>
<protein>
    <recommendedName>
        <fullName evidence="2">TIGR03016 family PEP-CTERM system-associated outer membrane protein</fullName>
    </recommendedName>
</protein>
<accession>A0A3B0ZFJ2</accession>
<reference evidence="1" key="1">
    <citation type="submission" date="2018-06" db="EMBL/GenBank/DDBJ databases">
        <authorList>
            <person name="Zhirakovskaya E."/>
        </authorList>
    </citation>
    <scope>NUCLEOTIDE SEQUENCE</scope>
</reference>
<dbReference type="AlphaFoldDB" id="A0A3B0ZFJ2"/>
<name>A0A3B0ZFJ2_9ZZZZ</name>
<sequence>MCPPLLPIILAIFILNSNPLLAGAWKISPSISVSELYTDNVSLTTPGLAEEEFVTEISPGLSVTGAGKRVQGGFNYRLQTLSYFKENKRNNIFHQFQSDVIAELARELLFLDLSASNLQKTIDPEGRAGTNLNAISTNRTGATTVRISPYLRHVIAQDLETELRYTKSWVEYDNVQGANNRSEQILASLGNNLKKGKTLEWDLNYRSDKNIFSNTGNVEFNTASIDLMYSLRARVKLLAEGGYERNSFESSSPLSDQEGTIWNVGIAWIPSSRSFFEAKLGERFFGKTYSLKLQNRWRRTMVTLDYTEDVVTNASRSLLKPDTVDGLVEQETNTSLLNNEVFLRQRSSVNIDVSLAKSNLLFEVFNEQRKFQLTLEKEKNFGGRVLWNWPLSLYNQISLNALWNRVEFRGTDNEYKHKGIGINLTSQLGRSLSSMISYNYTKRDAKNINNSYAENRVGVKATW</sequence>
<dbReference type="EMBL" id="UOFO01000131">
    <property type="protein sequence ID" value="VAW87800.1"/>
    <property type="molecule type" value="Genomic_DNA"/>
</dbReference>
<dbReference type="InterPro" id="IPR017467">
    <property type="entry name" value="CHP03016_PEP-CTERM"/>
</dbReference>
<feature type="non-terminal residue" evidence="1">
    <location>
        <position position="463"/>
    </location>
</feature>
<evidence type="ECO:0008006" key="2">
    <source>
        <dbReference type="Google" id="ProtNLM"/>
    </source>
</evidence>
<dbReference type="SUPFAM" id="SSF56935">
    <property type="entry name" value="Porins"/>
    <property type="match status" value="1"/>
</dbReference>
<dbReference type="NCBIfam" id="TIGR03016">
    <property type="entry name" value="pepcterm_hypo_1"/>
    <property type="match status" value="1"/>
</dbReference>